<dbReference type="AlphaFoldDB" id="A0A7J6RKN1"/>
<organism evidence="1 2">
    <name type="scientific">Perkinsus olseni</name>
    <name type="common">Perkinsus atlanticus</name>
    <dbReference type="NCBI Taxonomy" id="32597"/>
    <lineage>
        <taxon>Eukaryota</taxon>
        <taxon>Sar</taxon>
        <taxon>Alveolata</taxon>
        <taxon>Perkinsozoa</taxon>
        <taxon>Perkinsea</taxon>
        <taxon>Perkinsida</taxon>
        <taxon>Perkinsidae</taxon>
        <taxon>Perkinsus</taxon>
    </lineage>
</organism>
<evidence type="ECO:0000313" key="1">
    <source>
        <dbReference type="EMBL" id="KAF4720752.1"/>
    </source>
</evidence>
<name>A0A7J6RKN1_PEROL</name>
<reference evidence="1 2" key="1">
    <citation type="submission" date="2020-04" db="EMBL/GenBank/DDBJ databases">
        <title>Perkinsus olseni comparative genomics.</title>
        <authorList>
            <person name="Bogema D.R."/>
        </authorList>
    </citation>
    <scope>NUCLEOTIDE SEQUENCE [LARGE SCALE GENOMIC DNA]</scope>
    <source>
        <strain evidence="1 2">ATCC PRA-207</strain>
    </source>
</reference>
<protein>
    <submittedName>
        <fullName evidence="1">Uncharacterized protein</fullName>
    </submittedName>
</protein>
<dbReference type="EMBL" id="JABANO010025134">
    <property type="protein sequence ID" value="KAF4720752.1"/>
    <property type="molecule type" value="Genomic_DNA"/>
</dbReference>
<dbReference type="Proteomes" id="UP000553632">
    <property type="component" value="Unassembled WGS sequence"/>
</dbReference>
<gene>
    <name evidence="1" type="ORF">FOZ63_032451</name>
</gene>
<proteinExistence type="predicted"/>
<evidence type="ECO:0000313" key="2">
    <source>
        <dbReference type="Proteomes" id="UP000553632"/>
    </source>
</evidence>
<accession>A0A7J6RKN1</accession>
<comment type="caution">
    <text evidence="1">The sequence shown here is derived from an EMBL/GenBank/DDBJ whole genome shotgun (WGS) entry which is preliminary data.</text>
</comment>
<keyword evidence="2" id="KW-1185">Reference proteome</keyword>
<sequence>MLHPSSVWALYCRSLERRWGGRDESDGAKSAKQMVMSFLGVPAVRLDCPREEILIPHYTGHLIVDDKKPYKLAISSYPSQNVCLTELLVPTLETPVSIDMQHCCRSIHYDGKTRRLAIISDDDEGVKLNIYDLRQMILLKTWRVDCIPKYSSEGHFSQKLLVVGDCAYVAFVRENAYGELRFINLDWSAATLKALPAWSYAFSYPRFKRSRGRQTRDRRFGRKFWERRKFLDLFAVPEKQSIDIVYLDDNWYRVTRVSLTRGGPFPSFRSDHLLCRGLGNGSHQCTIRGSNLIILRNGESTYHVCDYFLKRRGPDWEDVGCGGCDAVCDEYDTIYRLLVRSLKRGFAGNTNRIAICYPYLS</sequence>